<name>A0A5C6RX45_9FLAO</name>
<sequence length="161" mass="18683">MNEEYKTYPDNAKVWIYQAATHLDNDDIAFLKVEIDDFINSWESHGSMLKADFDILYNLFVVFFVDEEGATMCGRAQDASVNLMKKMEEQLETEFLNRMNLAYLNNDKAIPVKMEDFGKLIEEGTIADNTLVFNNTITTKREFDTIFKAPLKDSWQARLKV</sequence>
<gene>
    <name evidence="1" type="ORF">FRY74_00335</name>
</gene>
<evidence type="ECO:0000313" key="1">
    <source>
        <dbReference type="EMBL" id="TXB66664.1"/>
    </source>
</evidence>
<accession>A0A5C6RX45</accession>
<evidence type="ECO:0000313" key="2">
    <source>
        <dbReference type="Proteomes" id="UP000321721"/>
    </source>
</evidence>
<dbReference type="AlphaFoldDB" id="A0A5C6RX45"/>
<keyword evidence="2" id="KW-1185">Reference proteome</keyword>
<comment type="caution">
    <text evidence="1">The sequence shown here is derived from an EMBL/GenBank/DDBJ whole genome shotgun (WGS) entry which is preliminary data.</text>
</comment>
<organism evidence="1 2">
    <name type="scientific">Vicingus serpentipes</name>
    <dbReference type="NCBI Taxonomy" id="1926625"/>
    <lineage>
        <taxon>Bacteria</taxon>
        <taxon>Pseudomonadati</taxon>
        <taxon>Bacteroidota</taxon>
        <taxon>Flavobacteriia</taxon>
        <taxon>Flavobacteriales</taxon>
        <taxon>Vicingaceae</taxon>
        <taxon>Vicingus</taxon>
    </lineage>
</organism>
<dbReference type="OrthoDB" id="978691at2"/>
<protein>
    <submittedName>
        <fullName evidence="1">ABC transporter ATPase</fullName>
    </submittedName>
</protein>
<proteinExistence type="predicted"/>
<reference evidence="1 2" key="1">
    <citation type="submission" date="2019-08" db="EMBL/GenBank/DDBJ databases">
        <title>Genome of Vicingus serpentipes NCIMB 15042.</title>
        <authorList>
            <person name="Bowman J.P."/>
        </authorList>
    </citation>
    <scope>NUCLEOTIDE SEQUENCE [LARGE SCALE GENOMIC DNA]</scope>
    <source>
        <strain evidence="1 2">NCIMB 15042</strain>
    </source>
</reference>
<dbReference type="RefSeq" id="WP_147097508.1">
    <property type="nucleotide sequence ID" value="NZ_VOOS01000001.1"/>
</dbReference>
<dbReference type="Proteomes" id="UP000321721">
    <property type="component" value="Unassembled WGS sequence"/>
</dbReference>
<dbReference type="EMBL" id="VOOS01000001">
    <property type="protein sequence ID" value="TXB66664.1"/>
    <property type="molecule type" value="Genomic_DNA"/>
</dbReference>